<protein>
    <submittedName>
        <fullName evidence="1">Uncharacterized protein</fullName>
    </submittedName>
</protein>
<comment type="caution">
    <text evidence="1">The sequence shown here is derived from an EMBL/GenBank/DDBJ whole genome shotgun (WGS) entry which is preliminary data.</text>
</comment>
<evidence type="ECO:0000313" key="1">
    <source>
        <dbReference type="EMBL" id="KKL20598.1"/>
    </source>
</evidence>
<sequence length="99" mass="10436">MGSYLLVPTGGAGTYLALVTSSVTPAGTNKTYLVEILINATAQVNLKVERKFGAADIGSITLGGFITLAATNRIWICVQGLSDGTDITFKHINLSLHRI</sequence>
<accession>A0A0F9E962</accession>
<dbReference type="AlphaFoldDB" id="A0A0F9E962"/>
<name>A0A0F9E962_9ZZZZ</name>
<organism evidence="1">
    <name type="scientific">marine sediment metagenome</name>
    <dbReference type="NCBI Taxonomy" id="412755"/>
    <lineage>
        <taxon>unclassified sequences</taxon>
        <taxon>metagenomes</taxon>
        <taxon>ecological metagenomes</taxon>
    </lineage>
</organism>
<dbReference type="EMBL" id="LAZR01038036">
    <property type="protein sequence ID" value="KKL20598.1"/>
    <property type="molecule type" value="Genomic_DNA"/>
</dbReference>
<feature type="non-terminal residue" evidence="1">
    <location>
        <position position="1"/>
    </location>
</feature>
<gene>
    <name evidence="1" type="ORF">LCGC14_2453880</name>
</gene>
<proteinExistence type="predicted"/>
<reference evidence="1" key="1">
    <citation type="journal article" date="2015" name="Nature">
        <title>Complex archaea that bridge the gap between prokaryotes and eukaryotes.</title>
        <authorList>
            <person name="Spang A."/>
            <person name="Saw J.H."/>
            <person name="Jorgensen S.L."/>
            <person name="Zaremba-Niedzwiedzka K."/>
            <person name="Martijn J."/>
            <person name="Lind A.E."/>
            <person name="van Eijk R."/>
            <person name="Schleper C."/>
            <person name="Guy L."/>
            <person name="Ettema T.J."/>
        </authorList>
    </citation>
    <scope>NUCLEOTIDE SEQUENCE</scope>
</reference>